<feature type="compositionally biased region" description="Low complexity" evidence="1">
    <location>
        <begin position="457"/>
        <end position="474"/>
    </location>
</feature>
<reference evidence="3" key="1">
    <citation type="submission" date="2023-10" db="EMBL/GenBank/DDBJ databases">
        <authorList>
            <person name="Chen Y."/>
            <person name="Shah S."/>
            <person name="Dougan E. K."/>
            <person name="Thang M."/>
            <person name="Chan C."/>
        </authorList>
    </citation>
    <scope>NUCLEOTIDE SEQUENCE [LARGE SCALE GENOMIC DNA]</scope>
</reference>
<keyword evidence="2" id="KW-0812">Transmembrane</keyword>
<evidence type="ECO:0000256" key="2">
    <source>
        <dbReference type="SAM" id="Phobius"/>
    </source>
</evidence>
<evidence type="ECO:0000256" key="1">
    <source>
        <dbReference type="SAM" id="MobiDB-lite"/>
    </source>
</evidence>
<accession>A0ABN9RUY4</accession>
<organism evidence="3 4">
    <name type="scientific">Prorocentrum cordatum</name>
    <dbReference type="NCBI Taxonomy" id="2364126"/>
    <lineage>
        <taxon>Eukaryota</taxon>
        <taxon>Sar</taxon>
        <taxon>Alveolata</taxon>
        <taxon>Dinophyceae</taxon>
        <taxon>Prorocentrales</taxon>
        <taxon>Prorocentraceae</taxon>
        <taxon>Prorocentrum</taxon>
    </lineage>
</organism>
<feature type="compositionally biased region" description="Basic residues" evidence="1">
    <location>
        <begin position="497"/>
        <end position="511"/>
    </location>
</feature>
<evidence type="ECO:0000313" key="4">
    <source>
        <dbReference type="Proteomes" id="UP001189429"/>
    </source>
</evidence>
<keyword evidence="2" id="KW-1133">Transmembrane helix</keyword>
<gene>
    <name evidence="3" type="ORF">PCOR1329_LOCUS23314</name>
</gene>
<keyword evidence="4" id="KW-1185">Reference proteome</keyword>
<evidence type="ECO:0000313" key="3">
    <source>
        <dbReference type="EMBL" id="CAK0822245.1"/>
    </source>
</evidence>
<feature type="region of interest" description="Disordered" evidence="1">
    <location>
        <begin position="72"/>
        <end position="104"/>
    </location>
</feature>
<feature type="compositionally biased region" description="Basic residues" evidence="1">
    <location>
        <begin position="1"/>
        <end position="12"/>
    </location>
</feature>
<name>A0ABN9RUY4_9DINO</name>
<dbReference type="Proteomes" id="UP001189429">
    <property type="component" value="Unassembled WGS sequence"/>
</dbReference>
<feature type="compositionally biased region" description="Basic and acidic residues" evidence="1">
    <location>
        <begin position="486"/>
        <end position="495"/>
    </location>
</feature>
<keyword evidence="2" id="KW-0472">Membrane</keyword>
<feature type="transmembrane region" description="Helical" evidence="2">
    <location>
        <begin position="423"/>
        <end position="439"/>
    </location>
</feature>
<feature type="region of interest" description="Disordered" evidence="1">
    <location>
        <begin position="1"/>
        <end position="27"/>
    </location>
</feature>
<sequence length="614" mass="69586">MGRRSARGRAGPRIRDSGHGSTGSPSGMAIAKAVFQSAGAAHLLSDRTCSLTNAWHLTTSQTTTPMLQHGNYRAHHDAHESRATAAAQPRPQHHHHHIHSQFAKDHHWKQSINFNIITNIERQHVQEYNKTILNCWTLNFNFNNNTDTAGQYMQEHTTQTMNCHQWNNGALTLNYHLELIFDMNGNHATNDLNINFQPDDPPTPPRLALWNPHAALTLTYLHTDNAIGSYQASDETEFGRFIHDQMLIHQLTAINTHIDVVKYVKLNWKIHAKLRSLLHVADHVPMIMQIKMPVSGANIKNNNIRWDFGLLAAGLQTGAHRAAFLNDVYAEISKHREVIRVVKMDHQAVAIGKKKRKSPTGNVIQGEISADPNVHPWAKQLADDLMCLSSHDWRELSGIDHYDGYEQHSVQQQKYMQHRKGHLEWLLFPLLLLFLYYLLDQGMTPKQRAAWRLPLDSSQGSKGSGAASSAAAAATPIEVDEEDNGEKDKKTDQSSRRPARRGGRRGRRGNHNPKVWTSKDKNLMDLLRSTLKLLLQTTHKTRLNSSISTDAYTMSNEHPVTIAITQELEGYMHTLDSLRKSGTPEDKKRLQEIGPRAKRYITEAWPQRDGSRKK</sequence>
<comment type="caution">
    <text evidence="3">The sequence shown here is derived from an EMBL/GenBank/DDBJ whole genome shotgun (WGS) entry which is preliminary data.</text>
</comment>
<proteinExistence type="predicted"/>
<feature type="region of interest" description="Disordered" evidence="1">
    <location>
        <begin position="456"/>
        <end position="518"/>
    </location>
</feature>
<protein>
    <submittedName>
        <fullName evidence="3">Uncharacterized protein</fullName>
    </submittedName>
</protein>
<dbReference type="EMBL" id="CAUYUJ010007880">
    <property type="protein sequence ID" value="CAK0822245.1"/>
    <property type="molecule type" value="Genomic_DNA"/>
</dbReference>